<evidence type="ECO:0000256" key="1">
    <source>
        <dbReference type="SAM" id="MobiDB-lite"/>
    </source>
</evidence>
<gene>
    <name evidence="2" type="ORF">QJS10_CPB15g01963</name>
</gene>
<protein>
    <submittedName>
        <fullName evidence="2">Uncharacterized protein</fullName>
    </submittedName>
</protein>
<comment type="caution">
    <text evidence="2">The sequence shown here is derived from an EMBL/GenBank/DDBJ whole genome shotgun (WGS) entry which is preliminary data.</text>
</comment>
<keyword evidence="3" id="KW-1185">Reference proteome</keyword>
<organism evidence="2 3">
    <name type="scientific">Acorus calamus</name>
    <name type="common">Sweet flag</name>
    <dbReference type="NCBI Taxonomy" id="4465"/>
    <lineage>
        <taxon>Eukaryota</taxon>
        <taxon>Viridiplantae</taxon>
        <taxon>Streptophyta</taxon>
        <taxon>Embryophyta</taxon>
        <taxon>Tracheophyta</taxon>
        <taxon>Spermatophyta</taxon>
        <taxon>Magnoliopsida</taxon>
        <taxon>Liliopsida</taxon>
        <taxon>Acoraceae</taxon>
        <taxon>Acorus</taxon>
    </lineage>
</organism>
<reference evidence="2" key="2">
    <citation type="submission" date="2023-06" db="EMBL/GenBank/DDBJ databases">
        <authorList>
            <person name="Ma L."/>
            <person name="Liu K.-W."/>
            <person name="Li Z."/>
            <person name="Hsiao Y.-Y."/>
            <person name="Qi Y."/>
            <person name="Fu T."/>
            <person name="Tang G."/>
            <person name="Zhang D."/>
            <person name="Sun W.-H."/>
            <person name="Liu D.-K."/>
            <person name="Li Y."/>
            <person name="Chen G.-Z."/>
            <person name="Liu X.-D."/>
            <person name="Liao X.-Y."/>
            <person name="Jiang Y.-T."/>
            <person name="Yu X."/>
            <person name="Hao Y."/>
            <person name="Huang J."/>
            <person name="Zhao X.-W."/>
            <person name="Ke S."/>
            <person name="Chen Y.-Y."/>
            <person name="Wu W.-L."/>
            <person name="Hsu J.-L."/>
            <person name="Lin Y.-F."/>
            <person name="Huang M.-D."/>
            <person name="Li C.-Y."/>
            <person name="Huang L."/>
            <person name="Wang Z.-W."/>
            <person name="Zhao X."/>
            <person name="Zhong W.-Y."/>
            <person name="Peng D.-H."/>
            <person name="Ahmad S."/>
            <person name="Lan S."/>
            <person name="Zhang J.-S."/>
            <person name="Tsai W.-C."/>
            <person name="Van De Peer Y."/>
            <person name="Liu Z.-J."/>
        </authorList>
    </citation>
    <scope>NUCLEOTIDE SEQUENCE</scope>
    <source>
        <strain evidence="2">CP</strain>
        <tissue evidence="2">Leaves</tissue>
    </source>
</reference>
<name>A0AAV9D4G7_ACOCL</name>
<evidence type="ECO:0000313" key="3">
    <source>
        <dbReference type="Proteomes" id="UP001180020"/>
    </source>
</evidence>
<feature type="region of interest" description="Disordered" evidence="1">
    <location>
        <begin position="39"/>
        <end position="63"/>
    </location>
</feature>
<dbReference type="Proteomes" id="UP001180020">
    <property type="component" value="Unassembled WGS sequence"/>
</dbReference>
<evidence type="ECO:0000313" key="2">
    <source>
        <dbReference type="EMBL" id="KAK1296248.1"/>
    </source>
</evidence>
<reference evidence="2" key="1">
    <citation type="journal article" date="2023" name="Nat. Commun.">
        <title>Diploid and tetraploid genomes of Acorus and the evolution of monocots.</title>
        <authorList>
            <person name="Ma L."/>
            <person name="Liu K.W."/>
            <person name="Li Z."/>
            <person name="Hsiao Y.Y."/>
            <person name="Qi Y."/>
            <person name="Fu T."/>
            <person name="Tang G.D."/>
            <person name="Zhang D."/>
            <person name="Sun W.H."/>
            <person name="Liu D.K."/>
            <person name="Li Y."/>
            <person name="Chen G.Z."/>
            <person name="Liu X.D."/>
            <person name="Liao X.Y."/>
            <person name="Jiang Y.T."/>
            <person name="Yu X."/>
            <person name="Hao Y."/>
            <person name="Huang J."/>
            <person name="Zhao X.W."/>
            <person name="Ke S."/>
            <person name="Chen Y.Y."/>
            <person name="Wu W.L."/>
            <person name="Hsu J.L."/>
            <person name="Lin Y.F."/>
            <person name="Huang M.D."/>
            <person name="Li C.Y."/>
            <person name="Huang L."/>
            <person name="Wang Z.W."/>
            <person name="Zhao X."/>
            <person name="Zhong W.Y."/>
            <person name="Peng D.H."/>
            <person name="Ahmad S."/>
            <person name="Lan S."/>
            <person name="Zhang J.S."/>
            <person name="Tsai W.C."/>
            <person name="Van de Peer Y."/>
            <person name="Liu Z.J."/>
        </authorList>
    </citation>
    <scope>NUCLEOTIDE SEQUENCE</scope>
    <source>
        <strain evidence="2">CP</strain>
    </source>
</reference>
<dbReference type="EMBL" id="JAUJYO010000015">
    <property type="protein sequence ID" value="KAK1296248.1"/>
    <property type="molecule type" value="Genomic_DNA"/>
</dbReference>
<dbReference type="AlphaFoldDB" id="A0AAV9D4G7"/>
<sequence length="63" mass="7295">MDPELGPFNVDILSILHDLYEFRITSDLRDLWPEVSILDKQTTRTRETPTDWDPQQGKPPAEG</sequence>
<accession>A0AAV9D4G7</accession>
<proteinExistence type="predicted"/>